<dbReference type="PANTHER" id="PTHR43876">
    <property type="entry name" value="UBIQUINONE BIOSYNTHESIS MONOOXYGENASE COQ6, MITOCHONDRIAL"/>
    <property type="match status" value="1"/>
</dbReference>
<dbReference type="AlphaFoldDB" id="E8Q644"/>
<dbReference type="InterPro" id="IPR051205">
    <property type="entry name" value="UbiH/COQ6_monooxygenase"/>
</dbReference>
<dbReference type="Gene3D" id="3.50.50.60">
    <property type="entry name" value="FAD/NAD(P)-binding domain"/>
    <property type="match status" value="2"/>
</dbReference>
<dbReference type="GO" id="GO:0019168">
    <property type="term" value="F:2-polyprenylphenol 6-hydroxylase activity"/>
    <property type="evidence" value="ECO:0007669"/>
    <property type="project" value="TreeGrafter"/>
</dbReference>
<dbReference type="KEGG" id="bva:BVAF_262"/>
<dbReference type="Proteomes" id="UP000007464">
    <property type="component" value="Chromosome"/>
</dbReference>
<name>E8Q644_BLOVB</name>
<dbReference type="HOGENOM" id="CLU_2354201_0_0_6"/>
<dbReference type="InterPro" id="IPR036188">
    <property type="entry name" value="FAD/NAD-bd_sf"/>
</dbReference>
<protein>
    <submittedName>
        <fullName evidence="1">Monooxygenase</fullName>
    </submittedName>
</protein>
<keyword evidence="1" id="KW-0503">Monooxygenase</keyword>
<sequence>MKKFDLIIVNKGLPGLILACGLSRYFSIAIIEQNEIIDISQTRSCNVKEISFFNIISIKILKYLQAWDTDISYLLNSVYKLEILEKDNVIGILKKKIEFGYLGYPELGYIIDNVKLLDVLTNYAKTLKTIHFFYFTNSFEIIFHNYNEVLINLDNEFICSAKLIIAADGINSYIRNRVNIPLIFKDIRYYRLSALVHTKKEHQCTFRCIVHDHGIIIFLPLQNLHLSYVFWILSSYEIKKYLNTKNMNQHIFNVELIRFYDVLGKTILCQDDEVIQVFPIRIQYACDIIKHRLILLGQSAYVACPFVFWNINIELMDVILLFNYLREGQKTNKDIGCYSYLQLYSNYRKHSRNKFIVHIAHILSNSCYDKGWIRYVLCAFDYLTKIIPNSDEYILKYIMGLNDVPNCLFRKK</sequence>
<organism evidence="1 2">
    <name type="scientific">Blochmanniella vafra (strain BVAF)</name>
    <dbReference type="NCBI Taxonomy" id="859654"/>
    <lineage>
        <taxon>Bacteria</taxon>
        <taxon>Pseudomonadati</taxon>
        <taxon>Pseudomonadota</taxon>
        <taxon>Gammaproteobacteria</taxon>
        <taxon>Enterobacterales</taxon>
        <taxon>Enterobacteriaceae</taxon>
        <taxon>ant endosymbionts</taxon>
        <taxon>Candidatus Blochmanniella</taxon>
    </lineage>
</organism>
<evidence type="ECO:0000313" key="1">
    <source>
        <dbReference type="EMBL" id="ADV33660.1"/>
    </source>
</evidence>
<dbReference type="STRING" id="859654.BVAF_262"/>
<keyword evidence="2" id="KW-1185">Reference proteome</keyword>
<keyword evidence="1" id="KW-0560">Oxidoreductase</keyword>
<dbReference type="EMBL" id="CP002189">
    <property type="protein sequence ID" value="ADV33660.1"/>
    <property type="molecule type" value="Genomic_DNA"/>
</dbReference>
<dbReference type="PANTHER" id="PTHR43876:SF7">
    <property type="entry name" value="UBIQUINONE BIOSYNTHESIS MONOOXYGENASE COQ6, MITOCHONDRIAL"/>
    <property type="match status" value="1"/>
</dbReference>
<dbReference type="SUPFAM" id="SSF51905">
    <property type="entry name" value="FAD/NAD(P)-binding domain"/>
    <property type="match status" value="1"/>
</dbReference>
<reference evidence="1 2" key="1">
    <citation type="journal article" date="2010" name="BMC Genomics">
        <title>Unprecedented loss of ammonia assimilation capability in a urease-encoding bacterial mutualist.</title>
        <authorList>
            <person name="Williams L.E."/>
            <person name="Wernegreen J.J."/>
        </authorList>
    </citation>
    <scope>NUCLEOTIDE SEQUENCE [LARGE SCALE GENOMIC DNA]</scope>
    <source>
        <strain evidence="1 2">BVAF</strain>
    </source>
</reference>
<evidence type="ECO:0000313" key="2">
    <source>
        <dbReference type="Proteomes" id="UP000007464"/>
    </source>
</evidence>
<dbReference type="PRINTS" id="PR00420">
    <property type="entry name" value="RNGMNOXGNASE"/>
</dbReference>
<gene>
    <name evidence="1" type="primary">visC</name>
    <name evidence="1" type="ordered locus">BVAF_262</name>
</gene>
<accession>E8Q644</accession>
<proteinExistence type="predicted"/>